<reference evidence="1" key="1">
    <citation type="journal article" date="2020" name="New Phytol.">
        <title>Comparative genomics reveals dynamic genome evolution in host specialist ectomycorrhizal fungi.</title>
        <authorList>
            <person name="Lofgren L.A."/>
            <person name="Nguyen N.H."/>
            <person name="Vilgalys R."/>
            <person name="Ruytinx J."/>
            <person name="Liao H.L."/>
            <person name="Branco S."/>
            <person name="Kuo A."/>
            <person name="LaButti K."/>
            <person name="Lipzen A."/>
            <person name="Andreopoulos W."/>
            <person name="Pangilinan J."/>
            <person name="Riley R."/>
            <person name="Hundley H."/>
            <person name="Na H."/>
            <person name="Barry K."/>
            <person name="Grigoriev I.V."/>
            <person name="Stajich J.E."/>
            <person name="Kennedy P.G."/>
        </authorList>
    </citation>
    <scope>NUCLEOTIDE SEQUENCE</scope>
    <source>
        <strain evidence="1">MN1</strain>
    </source>
</reference>
<dbReference type="PROSITE" id="PS51419">
    <property type="entry name" value="RAB"/>
    <property type="match status" value="1"/>
</dbReference>
<dbReference type="GeneID" id="64629213"/>
<gene>
    <name evidence="1" type="ORF">BJ212DRAFT_1342706</name>
</gene>
<keyword evidence="2" id="KW-1185">Reference proteome</keyword>
<protein>
    <submittedName>
        <fullName evidence="1">Uncharacterized protein</fullName>
    </submittedName>
</protein>
<dbReference type="Proteomes" id="UP000807769">
    <property type="component" value="Unassembled WGS sequence"/>
</dbReference>
<dbReference type="SMART" id="SM00175">
    <property type="entry name" value="RAB"/>
    <property type="match status" value="1"/>
</dbReference>
<dbReference type="GO" id="GO:0005525">
    <property type="term" value="F:GTP binding"/>
    <property type="evidence" value="ECO:0007669"/>
    <property type="project" value="InterPro"/>
</dbReference>
<dbReference type="AlphaFoldDB" id="A0A9P7EF11"/>
<evidence type="ECO:0000313" key="2">
    <source>
        <dbReference type="Proteomes" id="UP000807769"/>
    </source>
</evidence>
<dbReference type="EMBL" id="JABBWG010000009">
    <property type="protein sequence ID" value="KAG1819735.1"/>
    <property type="molecule type" value="Genomic_DNA"/>
</dbReference>
<organism evidence="1 2">
    <name type="scientific">Suillus subaureus</name>
    <dbReference type="NCBI Taxonomy" id="48587"/>
    <lineage>
        <taxon>Eukaryota</taxon>
        <taxon>Fungi</taxon>
        <taxon>Dikarya</taxon>
        <taxon>Basidiomycota</taxon>
        <taxon>Agaricomycotina</taxon>
        <taxon>Agaricomycetes</taxon>
        <taxon>Agaricomycetidae</taxon>
        <taxon>Boletales</taxon>
        <taxon>Suillineae</taxon>
        <taxon>Suillaceae</taxon>
        <taxon>Suillus</taxon>
    </lineage>
</organism>
<evidence type="ECO:0000313" key="1">
    <source>
        <dbReference type="EMBL" id="KAG1819735.1"/>
    </source>
</evidence>
<sequence length="92" mass="10241">MVCSHSAFCHCLGFIGYYYDAVGALLAYDITNGASHGNVTRWLKGLRDRGKPNIVIMLVGNETDSKDYLRMVRTDDAKAFAAFYFLFCKSSA</sequence>
<dbReference type="InterPro" id="IPR050209">
    <property type="entry name" value="Rab_GTPases_membrane_traffic"/>
</dbReference>
<dbReference type="Pfam" id="PF00071">
    <property type="entry name" value="Ras"/>
    <property type="match status" value="1"/>
</dbReference>
<dbReference type="Gene3D" id="3.40.50.300">
    <property type="entry name" value="P-loop containing nucleotide triphosphate hydrolases"/>
    <property type="match status" value="1"/>
</dbReference>
<proteinExistence type="predicted"/>
<comment type="caution">
    <text evidence="1">The sequence shown here is derived from an EMBL/GenBank/DDBJ whole genome shotgun (WGS) entry which is preliminary data.</text>
</comment>
<dbReference type="InterPro" id="IPR027417">
    <property type="entry name" value="P-loop_NTPase"/>
</dbReference>
<dbReference type="InterPro" id="IPR001806">
    <property type="entry name" value="Small_GTPase"/>
</dbReference>
<dbReference type="PANTHER" id="PTHR47979">
    <property type="entry name" value="DRAB11-RELATED"/>
    <property type="match status" value="1"/>
</dbReference>
<accession>A0A9P7EF11</accession>
<name>A0A9P7EF11_9AGAM</name>
<dbReference type="OrthoDB" id="9989112at2759"/>
<dbReference type="SUPFAM" id="SSF52540">
    <property type="entry name" value="P-loop containing nucleoside triphosphate hydrolases"/>
    <property type="match status" value="1"/>
</dbReference>
<dbReference type="GO" id="GO:0003924">
    <property type="term" value="F:GTPase activity"/>
    <property type="evidence" value="ECO:0007669"/>
    <property type="project" value="InterPro"/>
</dbReference>
<dbReference type="RefSeq" id="XP_041195270.1">
    <property type="nucleotide sequence ID" value="XM_041335196.1"/>
</dbReference>